<dbReference type="GeneID" id="301842003"/>
<keyword evidence="1" id="KW-1133">Transmembrane helix</keyword>
<feature type="transmembrane region" description="Helical" evidence="1">
    <location>
        <begin position="12"/>
        <end position="32"/>
    </location>
</feature>
<sequence length="134" mass="13895">MAERTTGRAPVAQGFALLVGVVFLALGIGGFATSGELLGFHTGTLLNLTRTAVGLLALVAAWKGPSARIIGLVVFFGLLGITVWGLLSAGTGNPADVRRLFDPTWADNALHGVVAVLGLVVFLMPARSRTTERV</sequence>
<dbReference type="PATRIC" id="fig|1068978.7.peg.2742"/>
<protein>
    <recommendedName>
        <fullName evidence="4">DUF4383 domain-containing protein</fullName>
    </recommendedName>
</protein>
<feature type="transmembrane region" description="Helical" evidence="1">
    <location>
        <begin position="109"/>
        <end position="126"/>
    </location>
</feature>
<dbReference type="EMBL" id="CP009110">
    <property type="protein sequence ID" value="AIJ22659.1"/>
    <property type="molecule type" value="Genomic_DNA"/>
</dbReference>
<proteinExistence type="predicted"/>
<evidence type="ECO:0000313" key="3">
    <source>
        <dbReference type="Proteomes" id="UP000062973"/>
    </source>
</evidence>
<evidence type="ECO:0000313" key="2">
    <source>
        <dbReference type="EMBL" id="AIJ22659.1"/>
    </source>
</evidence>
<keyword evidence="1" id="KW-0812">Transmembrane</keyword>
<dbReference type="Pfam" id="PF14325">
    <property type="entry name" value="DUF4383"/>
    <property type="match status" value="1"/>
</dbReference>
<reference evidence="2 3" key="1">
    <citation type="submission" date="2014-07" db="EMBL/GenBank/DDBJ databases">
        <title>Whole Genome Sequence of the Amycolatopsis methanolica 239.</title>
        <authorList>
            <person name="Tang B."/>
        </authorList>
    </citation>
    <scope>NUCLEOTIDE SEQUENCE [LARGE SCALE GENOMIC DNA]</scope>
    <source>
        <strain evidence="2 3">239</strain>
    </source>
</reference>
<organism evidence="2 3">
    <name type="scientific">Amycolatopsis methanolica 239</name>
    <dbReference type="NCBI Taxonomy" id="1068978"/>
    <lineage>
        <taxon>Bacteria</taxon>
        <taxon>Bacillati</taxon>
        <taxon>Actinomycetota</taxon>
        <taxon>Actinomycetes</taxon>
        <taxon>Pseudonocardiales</taxon>
        <taxon>Pseudonocardiaceae</taxon>
        <taxon>Amycolatopsis</taxon>
        <taxon>Amycolatopsis methanolica group</taxon>
    </lineage>
</organism>
<keyword evidence="3" id="KW-1185">Reference proteome</keyword>
<keyword evidence="1" id="KW-0472">Membrane</keyword>
<dbReference type="KEGG" id="amq:AMETH_2567"/>
<evidence type="ECO:0008006" key="4">
    <source>
        <dbReference type="Google" id="ProtNLM"/>
    </source>
</evidence>
<accession>A0A076MPT8</accession>
<dbReference type="AlphaFoldDB" id="A0A076MPT8"/>
<dbReference type="HOGENOM" id="CLU_104624_1_0_11"/>
<dbReference type="STRING" id="1068978.AMETH_2567"/>
<gene>
    <name evidence="2" type="ORF">AMETH_2567</name>
</gene>
<dbReference type="OrthoDB" id="9941483at2"/>
<evidence type="ECO:0000256" key="1">
    <source>
        <dbReference type="SAM" id="Phobius"/>
    </source>
</evidence>
<feature type="transmembrane region" description="Helical" evidence="1">
    <location>
        <begin position="38"/>
        <end position="62"/>
    </location>
</feature>
<dbReference type="RefSeq" id="WP_017981879.1">
    <property type="nucleotide sequence ID" value="NZ_AQUL01000001.1"/>
</dbReference>
<name>A0A076MPT8_AMYME</name>
<feature type="transmembrane region" description="Helical" evidence="1">
    <location>
        <begin position="69"/>
        <end position="89"/>
    </location>
</feature>
<dbReference type="Proteomes" id="UP000062973">
    <property type="component" value="Chromosome"/>
</dbReference>